<gene>
    <name evidence="9" type="ORF">GSLYS_00012068001</name>
</gene>
<reference evidence="9 10" key="1">
    <citation type="submission" date="2024-04" db="EMBL/GenBank/DDBJ databases">
        <authorList>
            <consortium name="Genoscope - CEA"/>
            <person name="William W."/>
        </authorList>
    </citation>
    <scope>NUCLEOTIDE SEQUENCE [LARGE SCALE GENOMIC DNA]</scope>
</reference>
<accession>A0AAV2HX64</accession>
<dbReference type="Pfam" id="PF00001">
    <property type="entry name" value="7tm_1"/>
    <property type="match status" value="1"/>
</dbReference>
<dbReference type="Gene3D" id="1.20.1070.10">
    <property type="entry name" value="Rhodopsin 7-helix transmembrane proteins"/>
    <property type="match status" value="1"/>
</dbReference>
<evidence type="ECO:0000256" key="3">
    <source>
        <dbReference type="ARBA" id="ARBA00022989"/>
    </source>
</evidence>
<evidence type="ECO:0000256" key="7">
    <source>
        <dbReference type="ARBA" id="ARBA00023224"/>
    </source>
</evidence>
<sequence length="120" mass="13507">MKIYMGVICGIGSPANIPIIVNISKFQSRCPASFLLCFLAVIDSSAPVAKLIERNIWAHDVERGRFGCETIGVPFRTLTVIRNWTVVVICAERCIAVCEPFKRNVWISKRRRKRALSLIS</sequence>
<comment type="caution">
    <text evidence="9">The sequence shown here is derived from an EMBL/GenBank/DDBJ whole genome shotgun (WGS) entry which is preliminary data.</text>
</comment>
<dbReference type="AlphaFoldDB" id="A0AAV2HX64"/>
<name>A0AAV2HX64_LYMST</name>
<evidence type="ECO:0000256" key="2">
    <source>
        <dbReference type="ARBA" id="ARBA00022692"/>
    </source>
</evidence>
<keyword evidence="7" id="KW-0807">Transducer</keyword>
<dbReference type="PANTHER" id="PTHR24243">
    <property type="entry name" value="G-PROTEIN COUPLED RECEPTOR"/>
    <property type="match status" value="1"/>
</dbReference>
<dbReference type="GO" id="GO:0004930">
    <property type="term" value="F:G protein-coupled receptor activity"/>
    <property type="evidence" value="ECO:0007669"/>
    <property type="project" value="UniProtKB-KW"/>
</dbReference>
<dbReference type="PANTHER" id="PTHR24243:SF208">
    <property type="entry name" value="PYROKININ-1 RECEPTOR"/>
    <property type="match status" value="1"/>
</dbReference>
<proteinExistence type="predicted"/>
<organism evidence="9 10">
    <name type="scientific">Lymnaea stagnalis</name>
    <name type="common">Great pond snail</name>
    <name type="synonym">Helix stagnalis</name>
    <dbReference type="NCBI Taxonomy" id="6523"/>
    <lineage>
        <taxon>Eukaryota</taxon>
        <taxon>Metazoa</taxon>
        <taxon>Spiralia</taxon>
        <taxon>Lophotrochozoa</taxon>
        <taxon>Mollusca</taxon>
        <taxon>Gastropoda</taxon>
        <taxon>Heterobranchia</taxon>
        <taxon>Euthyneura</taxon>
        <taxon>Panpulmonata</taxon>
        <taxon>Hygrophila</taxon>
        <taxon>Lymnaeoidea</taxon>
        <taxon>Lymnaeidae</taxon>
        <taxon>Lymnaea</taxon>
    </lineage>
</organism>
<evidence type="ECO:0000256" key="6">
    <source>
        <dbReference type="ARBA" id="ARBA00023170"/>
    </source>
</evidence>
<keyword evidence="4" id="KW-0297">G-protein coupled receptor</keyword>
<keyword evidence="5" id="KW-0472">Membrane</keyword>
<keyword evidence="3" id="KW-1133">Transmembrane helix</keyword>
<dbReference type="InterPro" id="IPR017452">
    <property type="entry name" value="GPCR_Rhodpsn_7TM"/>
</dbReference>
<evidence type="ECO:0000256" key="1">
    <source>
        <dbReference type="ARBA" id="ARBA00004141"/>
    </source>
</evidence>
<dbReference type="InterPro" id="IPR000276">
    <property type="entry name" value="GPCR_Rhodpsn"/>
</dbReference>
<dbReference type="PROSITE" id="PS50262">
    <property type="entry name" value="G_PROTEIN_RECEP_F1_2"/>
    <property type="match status" value="1"/>
</dbReference>
<evidence type="ECO:0000313" key="10">
    <source>
        <dbReference type="Proteomes" id="UP001497497"/>
    </source>
</evidence>
<feature type="domain" description="G-protein coupled receptors family 1 profile" evidence="8">
    <location>
        <begin position="15"/>
        <end position="120"/>
    </location>
</feature>
<feature type="non-terminal residue" evidence="9">
    <location>
        <position position="120"/>
    </location>
</feature>
<evidence type="ECO:0000256" key="5">
    <source>
        <dbReference type="ARBA" id="ARBA00023136"/>
    </source>
</evidence>
<evidence type="ECO:0000313" key="9">
    <source>
        <dbReference type="EMBL" id="CAL1538247.1"/>
    </source>
</evidence>
<keyword evidence="2" id="KW-0812">Transmembrane</keyword>
<dbReference type="EMBL" id="CAXITT010000291">
    <property type="protein sequence ID" value="CAL1538247.1"/>
    <property type="molecule type" value="Genomic_DNA"/>
</dbReference>
<keyword evidence="10" id="KW-1185">Reference proteome</keyword>
<evidence type="ECO:0000256" key="4">
    <source>
        <dbReference type="ARBA" id="ARBA00023040"/>
    </source>
</evidence>
<comment type="subcellular location">
    <subcellularLocation>
        <location evidence="1">Membrane</location>
        <topology evidence="1">Multi-pass membrane protein</topology>
    </subcellularLocation>
</comment>
<evidence type="ECO:0000259" key="8">
    <source>
        <dbReference type="PROSITE" id="PS50262"/>
    </source>
</evidence>
<protein>
    <recommendedName>
        <fullName evidence="8">G-protein coupled receptors family 1 profile domain-containing protein</fullName>
    </recommendedName>
</protein>
<dbReference type="Proteomes" id="UP001497497">
    <property type="component" value="Unassembled WGS sequence"/>
</dbReference>
<dbReference type="GO" id="GO:0005886">
    <property type="term" value="C:plasma membrane"/>
    <property type="evidence" value="ECO:0007669"/>
    <property type="project" value="TreeGrafter"/>
</dbReference>
<keyword evidence="6" id="KW-0675">Receptor</keyword>
<dbReference type="SUPFAM" id="SSF81321">
    <property type="entry name" value="Family A G protein-coupled receptor-like"/>
    <property type="match status" value="1"/>
</dbReference>